<evidence type="ECO:0000313" key="1">
    <source>
        <dbReference type="EMBL" id="CAE6872735.1"/>
    </source>
</evidence>
<dbReference type="EMBL" id="CAJNAU010000323">
    <property type="protein sequence ID" value="CAE6872735.1"/>
    <property type="molecule type" value="Genomic_DNA"/>
</dbReference>
<name>A0ABN7NAD9_9BURK</name>
<reference evidence="1 2" key="1">
    <citation type="submission" date="2021-02" db="EMBL/GenBank/DDBJ databases">
        <authorList>
            <person name="Vanwijnsberghe S."/>
        </authorList>
    </citation>
    <scope>NUCLEOTIDE SEQUENCE [LARGE SCALE GENOMIC DNA]</scope>
    <source>
        <strain evidence="1 2">R-69658</strain>
    </source>
</reference>
<dbReference type="SUPFAM" id="SSF53649">
    <property type="entry name" value="Alkaline phosphatase-like"/>
    <property type="match status" value="1"/>
</dbReference>
<dbReference type="RefSeq" id="WP_200623532.1">
    <property type="nucleotide sequence ID" value="NZ_CAJNAU010000323.1"/>
</dbReference>
<protein>
    <recommendedName>
        <fullName evidence="3">Type I phosphodiesterase / nucleotide pyrophosphatase</fullName>
    </recommendedName>
</protein>
<dbReference type="InterPro" id="IPR017850">
    <property type="entry name" value="Alkaline_phosphatase_core_sf"/>
</dbReference>
<keyword evidence="2" id="KW-1185">Reference proteome</keyword>
<dbReference type="Proteomes" id="UP000674425">
    <property type="component" value="Unassembled WGS sequence"/>
</dbReference>
<accession>A0ABN7NAD9</accession>
<comment type="caution">
    <text evidence="1">The sequence shown here is derived from an EMBL/GenBank/DDBJ whole genome shotgun (WGS) entry which is preliminary data.</text>
</comment>
<gene>
    <name evidence="1" type="ORF">R69658_08243</name>
</gene>
<proteinExistence type="predicted"/>
<dbReference type="InterPro" id="IPR002591">
    <property type="entry name" value="Phosphodiest/P_Trfase"/>
</dbReference>
<dbReference type="Pfam" id="PF01663">
    <property type="entry name" value="Phosphodiest"/>
    <property type="match status" value="1"/>
</dbReference>
<sequence length="154" mass="17091">METVSERLIFVGLDAADSRIVERLAAGGSHPAFASIVKRGVSTPIINPPGLYVGALWPTFFTGSSPAEHGRYCWRQLRAGTYQDEFFQIEQIKGTPVWQTVEKLGWRTAVVDVPKALPSPYFKGAIVKDWGTHDPSRGGFQISGWLGRAEFIRR</sequence>
<evidence type="ECO:0008006" key="3">
    <source>
        <dbReference type="Google" id="ProtNLM"/>
    </source>
</evidence>
<evidence type="ECO:0000313" key="2">
    <source>
        <dbReference type="Proteomes" id="UP000674425"/>
    </source>
</evidence>
<organism evidence="1 2">
    <name type="scientific">Paraburkholderia aspalathi</name>
    <dbReference type="NCBI Taxonomy" id="1324617"/>
    <lineage>
        <taxon>Bacteria</taxon>
        <taxon>Pseudomonadati</taxon>
        <taxon>Pseudomonadota</taxon>
        <taxon>Betaproteobacteria</taxon>
        <taxon>Burkholderiales</taxon>
        <taxon>Burkholderiaceae</taxon>
        <taxon>Paraburkholderia</taxon>
    </lineage>
</organism>
<dbReference type="Gene3D" id="3.40.720.10">
    <property type="entry name" value="Alkaline Phosphatase, subunit A"/>
    <property type="match status" value="1"/>
</dbReference>